<comment type="similarity">
    <text evidence="6">Belongs to the ABC-4 integral membrane protein family.</text>
</comment>
<keyword evidence="2" id="KW-1003">Cell membrane</keyword>
<dbReference type="Pfam" id="PF02687">
    <property type="entry name" value="FtsX"/>
    <property type="match status" value="1"/>
</dbReference>
<feature type="transmembrane region" description="Helical" evidence="7">
    <location>
        <begin position="276"/>
        <end position="301"/>
    </location>
</feature>
<evidence type="ECO:0000313" key="10">
    <source>
        <dbReference type="EMBL" id="MFD2487484.1"/>
    </source>
</evidence>
<sequence>MNFVEIMRFAVRGLASNKLRSVLTTLGITIGVASVILLVAVGNGASAAITASIQGLGTDVVNVSPLRGGGQSSQVRPLTVQDAHALVDPVGAPDVKAAAPVVNTSATATYGQTSYDVSSVVGTEPSYFTTTNRQIADGQLFSAEDVTQARKVVVLGPTTAQSIFGTAEPVGKNVLINSIQFTVIGVLQTKGSTGLQNADDVAIAPISAVQNSLAGYGGLNQIAVQATTADSIGLAQAEVTAILDARHGIQASANPDFQIQNSAQLLQTRTSAIQTFTVLLGAVAAISLLVGGIGVTNIMLVTVTERIREIGIRKAIGAPRSAILGQFLAEATMLSLFGGLLGVLIGVVGSRFSIAGIQPVVVPSSIALAFAVSALIGLFFGSFPANRASRLRPIDALRHE</sequence>
<dbReference type="InterPro" id="IPR003838">
    <property type="entry name" value="ABC3_permease_C"/>
</dbReference>
<evidence type="ECO:0000256" key="4">
    <source>
        <dbReference type="ARBA" id="ARBA00022989"/>
    </source>
</evidence>
<gene>
    <name evidence="10" type="ORF">ACFSUT_44940</name>
</gene>
<dbReference type="EMBL" id="JBHUKQ010000026">
    <property type="protein sequence ID" value="MFD2487484.1"/>
    <property type="molecule type" value="Genomic_DNA"/>
</dbReference>
<dbReference type="InterPro" id="IPR025857">
    <property type="entry name" value="MacB_PCD"/>
</dbReference>
<feature type="domain" description="ABC3 transporter permease C-terminal" evidence="8">
    <location>
        <begin position="282"/>
        <end position="391"/>
    </location>
</feature>
<dbReference type="InterPro" id="IPR050250">
    <property type="entry name" value="Macrolide_Exporter_MacB"/>
</dbReference>
<keyword evidence="4 7" id="KW-1133">Transmembrane helix</keyword>
<feature type="transmembrane region" description="Helical" evidence="7">
    <location>
        <begin position="322"/>
        <end position="348"/>
    </location>
</feature>
<comment type="subcellular location">
    <subcellularLocation>
        <location evidence="1">Cell membrane</location>
        <topology evidence="1">Multi-pass membrane protein</topology>
    </subcellularLocation>
</comment>
<dbReference type="RefSeq" id="WP_344288211.1">
    <property type="nucleotide sequence ID" value="NZ_BAAAHV010000031.1"/>
</dbReference>
<evidence type="ECO:0000256" key="5">
    <source>
        <dbReference type="ARBA" id="ARBA00023136"/>
    </source>
</evidence>
<name>A0ABW5IE42_9PSEU</name>
<keyword evidence="3 7" id="KW-0812">Transmembrane</keyword>
<evidence type="ECO:0000256" key="1">
    <source>
        <dbReference type="ARBA" id="ARBA00004651"/>
    </source>
</evidence>
<keyword evidence="5 7" id="KW-0472">Membrane</keyword>
<evidence type="ECO:0000259" key="8">
    <source>
        <dbReference type="Pfam" id="PF02687"/>
    </source>
</evidence>
<feature type="domain" description="MacB-like periplasmic core" evidence="9">
    <location>
        <begin position="21"/>
        <end position="241"/>
    </location>
</feature>
<organism evidence="10 11">
    <name type="scientific">Amycolatopsis albidoflavus</name>
    <dbReference type="NCBI Taxonomy" id="102226"/>
    <lineage>
        <taxon>Bacteria</taxon>
        <taxon>Bacillati</taxon>
        <taxon>Actinomycetota</taxon>
        <taxon>Actinomycetes</taxon>
        <taxon>Pseudonocardiales</taxon>
        <taxon>Pseudonocardiaceae</taxon>
        <taxon>Amycolatopsis</taxon>
    </lineage>
</organism>
<evidence type="ECO:0000313" key="11">
    <source>
        <dbReference type="Proteomes" id="UP001597542"/>
    </source>
</evidence>
<dbReference type="PANTHER" id="PTHR30572:SF4">
    <property type="entry name" value="ABC TRANSPORTER PERMEASE YTRF"/>
    <property type="match status" value="1"/>
</dbReference>
<dbReference type="PANTHER" id="PTHR30572">
    <property type="entry name" value="MEMBRANE COMPONENT OF TRANSPORTER-RELATED"/>
    <property type="match status" value="1"/>
</dbReference>
<evidence type="ECO:0000256" key="3">
    <source>
        <dbReference type="ARBA" id="ARBA00022692"/>
    </source>
</evidence>
<evidence type="ECO:0000256" key="7">
    <source>
        <dbReference type="SAM" id="Phobius"/>
    </source>
</evidence>
<accession>A0ABW5IE42</accession>
<dbReference type="Proteomes" id="UP001597542">
    <property type="component" value="Unassembled WGS sequence"/>
</dbReference>
<evidence type="ECO:0000259" key="9">
    <source>
        <dbReference type="Pfam" id="PF12704"/>
    </source>
</evidence>
<protein>
    <submittedName>
        <fullName evidence="10">ABC transporter permease</fullName>
    </submittedName>
</protein>
<evidence type="ECO:0000256" key="2">
    <source>
        <dbReference type="ARBA" id="ARBA00022475"/>
    </source>
</evidence>
<comment type="caution">
    <text evidence="10">The sequence shown here is derived from an EMBL/GenBank/DDBJ whole genome shotgun (WGS) entry which is preliminary data.</text>
</comment>
<evidence type="ECO:0000256" key="6">
    <source>
        <dbReference type="ARBA" id="ARBA00038076"/>
    </source>
</evidence>
<proteinExistence type="inferred from homology"/>
<feature type="transmembrane region" description="Helical" evidence="7">
    <location>
        <begin position="360"/>
        <end position="383"/>
    </location>
</feature>
<dbReference type="Pfam" id="PF12704">
    <property type="entry name" value="MacB_PCD"/>
    <property type="match status" value="1"/>
</dbReference>
<reference evidence="11" key="1">
    <citation type="journal article" date="2019" name="Int. J. Syst. Evol. Microbiol.">
        <title>The Global Catalogue of Microorganisms (GCM) 10K type strain sequencing project: providing services to taxonomists for standard genome sequencing and annotation.</title>
        <authorList>
            <consortium name="The Broad Institute Genomics Platform"/>
            <consortium name="The Broad Institute Genome Sequencing Center for Infectious Disease"/>
            <person name="Wu L."/>
            <person name="Ma J."/>
        </authorList>
    </citation>
    <scope>NUCLEOTIDE SEQUENCE [LARGE SCALE GENOMIC DNA]</scope>
    <source>
        <strain evidence="11">CGMCC 4.7638</strain>
    </source>
</reference>
<keyword evidence="11" id="KW-1185">Reference proteome</keyword>
<feature type="transmembrane region" description="Helical" evidence="7">
    <location>
        <begin position="21"/>
        <end position="42"/>
    </location>
</feature>